<sequence length="30" mass="3468">MKLFEFHTLFLLYKGSLGNEGPFVSFMEKG</sequence>
<evidence type="ECO:0000313" key="1">
    <source>
        <dbReference type="EMBL" id="SDP24741.1"/>
    </source>
</evidence>
<organism evidence="1 2">
    <name type="scientific">Halobacillus aidingensis</name>
    <dbReference type="NCBI Taxonomy" id="240303"/>
    <lineage>
        <taxon>Bacteria</taxon>
        <taxon>Bacillati</taxon>
        <taxon>Bacillota</taxon>
        <taxon>Bacilli</taxon>
        <taxon>Bacillales</taxon>
        <taxon>Bacillaceae</taxon>
        <taxon>Halobacillus</taxon>
    </lineage>
</organism>
<evidence type="ECO:0000313" key="2">
    <source>
        <dbReference type="Proteomes" id="UP000198860"/>
    </source>
</evidence>
<dbReference type="STRING" id="240303.SAMN05421677_11480"/>
<accession>A0A1H0R5G0</accession>
<name>A0A1H0R5G0_HALAD</name>
<dbReference type="Proteomes" id="UP000198860">
    <property type="component" value="Unassembled WGS sequence"/>
</dbReference>
<protein>
    <submittedName>
        <fullName evidence="1">Uncharacterized protein</fullName>
    </submittedName>
</protein>
<proteinExistence type="predicted"/>
<gene>
    <name evidence="1" type="ORF">SAMN05421677_11480</name>
</gene>
<keyword evidence="2" id="KW-1185">Reference proteome</keyword>
<dbReference type="AlphaFoldDB" id="A0A1H0R5G0"/>
<reference evidence="2" key="1">
    <citation type="submission" date="2016-10" db="EMBL/GenBank/DDBJ databases">
        <authorList>
            <person name="Varghese N."/>
            <person name="Submissions S."/>
        </authorList>
    </citation>
    <scope>NUCLEOTIDE SEQUENCE [LARGE SCALE GENOMIC DNA]</scope>
    <source>
        <strain evidence="2">CGMCC 1.3703</strain>
    </source>
</reference>
<dbReference type="EMBL" id="FNIZ01000014">
    <property type="protein sequence ID" value="SDP24741.1"/>
    <property type="molecule type" value="Genomic_DNA"/>
</dbReference>